<evidence type="ECO:0000256" key="4">
    <source>
        <dbReference type="ARBA" id="ARBA00022475"/>
    </source>
</evidence>
<keyword evidence="3" id="KW-0813">Transport</keyword>
<keyword evidence="9 12" id="KW-0472">Membrane</keyword>
<evidence type="ECO:0000256" key="2">
    <source>
        <dbReference type="ARBA" id="ARBA00006434"/>
    </source>
</evidence>
<keyword evidence="14" id="KW-1185">Reference proteome</keyword>
<accession>A0AAV2KVB4</accession>
<dbReference type="GO" id="GO:0005886">
    <property type="term" value="C:plasma membrane"/>
    <property type="evidence" value="ECO:0007669"/>
    <property type="project" value="UniProtKB-SubCell"/>
</dbReference>
<gene>
    <name evidence="13" type="ORF">KC01_LOCUS21830</name>
</gene>
<comment type="subcellular location">
    <subcellularLocation>
        <location evidence="1">Cell membrane</location>
        <topology evidence="1">Multi-pass membrane protein</topology>
    </subcellularLocation>
</comment>
<feature type="transmembrane region" description="Helical" evidence="12">
    <location>
        <begin position="20"/>
        <end position="38"/>
    </location>
</feature>
<evidence type="ECO:0000256" key="12">
    <source>
        <dbReference type="SAM" id="Phobius"/>
    </source>
</evidence>
<evidence type="ECO:0000256" key="7">
    <source>
        <dbReference type="ARBA" id="ARBA00023053"/>
    </source>
</evidence>
<dbReference type="GO" id="GO:1904200">
    <property type="term" value="P:iodide transmembrane transport"/>
    <property type="evidence" value="ECO:0007669"/>
    <property type="project" value="TreeGrafter"/>
</dbReference>
<dbReference type="Pfam" id="PF00474">
    <property type="entry name" value="SSF"/>
    <property type="match status" value="1"/>
</dbReference>
<dbReference type="GO" id="GO:0006814">
    <property type="term" value="P:sodium ion transport"/>
    <property type="evidence" value="ECO:0007669"/>
    <property type="project" value="UniProtKB-KW"/>
</dbReference>
<dbReference type="GO" id="GO:0070062">
    <property type="term" value="C:extracellular exosome"/>
    <property type="evidence" value="ECO:0007669"/>
    <property type="project" value="TreeGrafter"/>
</dbReference>
<evidence type="ECO:0000256" key="3">
    <source>
        <dbReference type="ARBA" id="ARBA00022448"/>
    </source>
</evidence>
<keyword evidence="10" id="KW-0739">Sodium transport</keyword>
<comment type="similarity">
    <text evidence="2 11">Belongs to the sodium:solute symporter (SSF) (TC 2.A.21) family.</text>
</comment>
<feature type="transmembrane region" description="Helical" evidence="12">
    <location>
        <begin position="58"/>
        <end position="79"/>
    </location>
</feature>
<keyword evidence="5 12" id="KW-0812">Transmembrane</keyword>
<dbReference type="InterPro" id="IPR051163">
    <property type="entry name" value="Sodium:Solute_Symporter_SSF"/>
</dbReference>
<dbReference type="EMBL" id="OZ035824">
    <property type="protein sequence ID" value="CAL1592598.1"/>
    <property type="molecule type" value="Genomic_DNA"/>
</dbReference>
<dbReference type="Gene3D" id="1.20.1730.10">
    <property type="entry name" value="Sodium/glucose cotransporter"/>
    <property type="match status" value="1"/>
</dbReference>
<evidence type="ECO:0000256" key="1">
    <source>
        <dbReference type="ARBA" id="ARBA00004651"/>
    </source>
</evidence>
<evidence type="ECO:0000256" key="8">
    <source>
        <dbReference type="ARBA" id="ARBA00023065"/>
    </source>
</evidence>
<dbReference type="Proteomes" id="UP001497482">
    <property type="component" value="Chromosome 2"/>
</dbReference>
<sequence>MENVPADGPPSLGFSLGDYAVFAVMLLVSMGIGLYQALKKPADIASTAEDFFTGGRSLPAVPVGLSLCASFMSAIQVLGVPAESSRYGFKFLYMCLGQSLNSLLTAMIFLPVFYRLGITSTNQVL</sequence>
<keyword evidence="4" id="KW-1003">Cell membrane</keyword>
<protein>
    <recommendedName>
        <fullName evidence="15">Sodium/iodide cotransporter</fullName>
    </recommendedName>
</protein>
<keyword evidence="7" id="KW-0915">Sodium</keyword>
<organism evidence="13 14">
    <name type="scientific">Knipowitschia caucasica</name>
    <name type="common">Caucasian dwarf goby</name>
    <name type="synonym">Pomatoschistus caucasicus</name>
    <dbReference type="NCBI Taxonomy" id="637954"/>
    <lineage>
        <taxon>Eukaryota</taxon>
        <taxon>Metazoa</taxon>
        <taxon>Chordata</taxon>
        <taxon>Craniata</taxon>
        <taxon>Vertebrata</taxon>
        <taxon>Euteleostomi</taxon>
        <taxon>Actinopterygii</taxon>
        <taxon>Neopterygii</taxon>
        <taxon>Teleostei</taxon>
        <taxon>Neoteleostei</taxon>
        <taxon>Acanthomorphata</taxon>
        <taxon>Gobiaria</taxon>
        <taxon>Gobiiformes</taxon>
        <taxon>Gobioidei</taxon>
        <taxon>Gobiidae</taxon>
        <taxon>Gobiinae</taxon>
        <taxon>Knipowitschia</taxon>
    </lineage>
</organism>
<dbReference type="PANTHER" id="PTHR42985:SF11">
    <property type="entry name" value="SODIUM_IODIDE COTRANSPORTER"/>
    <property type="match status" value="1"/>
</dbReference>
<dbReference type="AlphaFoldDB" id="A0AAV2KVB4"/>
<evidence type="ECO:0000256" key="6">
    <source>
        <dbReference type="ARBA" id="ARBA00022989"/>
    </source>
</evidence>
<evidence type="ECO:0000313" key="13">
    <source>
        <dbReference type="EMBL" id="CAL1592598.1"/>
    </source>
</evidence>
<reference evidence="13 14" key="1">
    <citation type="submission" date="2024-04" db="EMBL/GenBank/DDBJ databases">
        <authorList>
            <person name="Waldvogel A.-M."/>
            <person name="Schoenle A."/>
        </authorList>
    </citation>
    <scope>NUCLEOTIDE SEQUENCE [LARGE SCALE GENOMIC DNA]</scope>
</reference>
<dbReference type="InterPro" id="IPR001734">
    <property type="entry name" value="Na/solute_symporter"/>
</dbReference>
<evidence type="ECO:0000256" key="11">
    <source>
        <dbReference type="RuleBase" id="RU362091"/>
    </source>
</evidence>
<keyword evidence="6 12" id="KW-1133">Transmembrane helix</keyword>
<feature type="transmembrane region" description="Helical" evidence="12">
    <location>
        <begin position="91"/>
        <end position="114"/>
    </location>
</feature>
<evidence type="ECO:0000256" key="9">
    <source>
        <dbReference type="ARBA" id="ARBA00023136"/>
    </source>
</evidence>
<evidence type="ECO:0000256" key="5">
    <source>
        <dbReference type="ARBA" id="ARBA00022692"/>
    </source>
</evidence>
<evidence type="ECO:0008006" key="15">
    <source>
        <dbReference type="Google" id="ProtNLM"/>
    </source>
</evidence>
<dbReference type="InterPro" id="IPR038377">
    <property type="entry name" value="Na/Glc_symporter_sf"/>
</dbReference>
<name>A0AAV2KVB4_KNICA</name>
<dbReference type="PANTHER" id="PTHR42985">
    <property type="entry name" value="SODIUM-COUPLED MONOCARBOXYLATE TRANSPORTER"/>
    <property type="match status" value="1"/>
</dbReference>
<keyword evidence="8" id="KW-0406">Ion transport</keyword>
<evidence type="ECO:0000256" key="10">
    <source>
        <dbReference type="ARBA" id="ARBA00023201"/>
    </source>
</evidence>
<proteinExistence type="inferred from homology"/>
<dbReference type="PROSITE" id="PS50283">
    <property type="entry name" value="NA_SOLUT_SYMP_3"/>
    <property type="match status" value="1"/>
</dbReference>
<evidence type="ECO:0000313" key="14">
    <source>
        <dbReference type="Proteomes" id="UP001497482"/>
    </source>
</evidence>
<dbReference type="GO" id="GO:0015293">
    <property type="term" value="F:symporter activity"/>
    <property type="evidence" value="ECO:0007669"/>
    <property type="project" value="TreeGrafter"/>
</dbReference>